<evidence type="ECO:0000256" key="3">
    <source>
        <dbReference type="ARBA" id="ARBA00023125"/>
    </source>
</evidence>
<dbReference type="PROSITE" id="PS50931">
    <property type="entry name" value="HTH_LYSR"/>
    <property type="match status" value="1"/>
</dbReference>
<protein>
    <submittedName>
        <fullName evidence="6">LysR family transcriptional regulator</fullName>
    </submittedName>
</protein>
<sequence>MKTDLNLLVVYARVVEAGSFSEAARRMEVSRSVISKAVAKLERSLGARLIHRTTRHLSLTEIGKAVAAHCDRLLEEVVQIERMAESLNAEPRGVLRVSASVAFGTLHVAPALASFLTAHPELKMELTITDRLVDLAEEGFDMAIRVTGEPPPQLVARKLAPVRRKLCATPEYFRQRGIPLTPADLVRHNCLDYTHSGEQGQWRFNGPQGEISVPVTGPLHVDDDEALSQAVLGDLGLGLLPTFIIGKDLQAGRLQAVLSEYIPVERHVYAMYLPTRHLPSKVRTFIDFLVAQIGADPYWDRDNDFRHGDRKD</sequence>
<keyword evidence="4" id="KW-0804">Transcription</keyword>
<evidence type="ECO:0000313" key="7">
    <source>
        <dbReference type="Proteomes" id="UP000623795"/>
    </source>
</evidence>
<keyword evidence="3" id="KW-0238">DNA-binding</keyword>
<comment type="similarity">
    <text evidence="1">Belongs to the LysR transcriptional regulatory family.</text>
</comment>
<dbReference type="InterPro" id="IPR005119">
    <property type="entry name" value="LysR_subst-bd"/>
</dbReference>
<feature type="domain" description="HTH lysR-type" evidence="5">
    <location>
        <begin position="3"/>
        <end position="60"/>
    </location>
</feature>
<proteinExistence type="inferred from homology"/>
<dbReference type="InterPro" id="IPR000847">
    <property type="entry name" value="LysR_HTH_N"/>
</dbReference>
<accession>A0ABX1Q4L8</accession>
<evidence type="ECO:0000256" key="2">
    <source>
        <dbReference type="ARBA" id="ARBA00023015"/>
    </source>
</evidence>
<keyword evidence="7" id="KW-1185">Reference proteome</keyword>
<dbReference type="PANTHER" id="PTHR30537">
    <property type="entry name" value="HTH-TYPE TRANSCRIPTIONAL REGULATOR"/>
    <property type="match status" value="1"/>
</dbReference>
<organism evidence="6 7">
    <name type="scientific">Aromatoleum toluvorans</name>
    <dbReference type="NCBI Taxonomy" id="92002"/>
    <lineage>
        <taxon>Bacteria</taxon>
        <taxon>Pseudomonadati</taxon>
        <taxon>Pseudomonadota</taxon>
        <taxon>Betaproteobacteria</taxon>
        <taxon>Rhodocyclales</taxon>
        <taxon>Rhodocyclaceae</taxon>
        <taxon>Aromatoleum</taxon>
    </lineage>
</organism>
<evidence type="ECO:0000313" key="6">
    <source>
        <dbReference type="EMBL" id="NMG45862.1"/>
    </source>
</evidence>
<dbReference type="Gene3D" id="1.10.10.10">
    <property type="entry name" value="Winged helix-like DNA-binding domain superfamily/Winged helix DNA-binding domain"/>
    <property type="match status" value="1"/>
</dbReference>
<dbReference type="Pfam" id="PF00126">
    <property type="entry name" value="HTH_1"/>
    <property type="match status" value="1"/>
</dbReference>
<dbReference type="CDD" id="cd08422">
    <property type="entry name" value="PBP2_CrgA_like"/>
    <property type="match status" value="1"/>
</dbReference>
<dbReference type="RefSeq" id="WP_169257692.1">
    <property type="nucleotide sequence ID" value="NZ_WTVN01000040.1"/>
</dbReference>
<evidence type="ECO:0000256" key="4">
    <source>
        <dbReference type="ARBA" id="ARBA00023163"/>
    </source>
</evidence>
<keyword evidence="2" id="KW-0805">Transcription regulation</keyword>
<dbReference type="PANTHER" id="PTHR30537:SF5">
    <property type="entry name" value="HTH-TYPE TRANSCRIPTIONAL ACTIVATOR TTDR-RELATED"/>
    <property type="match status" value="1"/>
</dbReference>
<comment type="caution">
    <text evidence="6">The sequence shown here is derived from an EMBL/GenBank/DDBJ whole genome shotgun (WGS) entry which is preliminary data.</text>
</comment>
<dbReference type="Gene3D" id="3.40.190.290">
    <property type="match status" value="1"/>
</dbReference>
<evidence type="ECO:0000256" key="1">
    <source>
        <dbReference type="ARBA" id="ARBA00009437"/>
    </source>
</evidence>
<name>A0ABX1Q4L8_9RHOO</name>
<dbReference type="InterPro" id="IPR036390">
    <property type="entry name" value="WH_DNA-bd_sf"/>
</dbReference>
<dbReference type="InterPro" id="IPR036388">
    <property type="entry name" value="WH-like_DNA-bd_sf"/>
</dbReference>
<dbReference type="Pfam" id="PF03466">
    <property type="entry name" value="LysR_substrate"/>
    <property type="match status" value="1"/>
</dbReference>
<reference evidence="6 7" key="1">
    <citation type="submission" date="2019-12" db="EMBL/GenBank/DDBJ databases">
        <title>Comparative genomics gives insights into the taxonomy of the Azoarcus-Aromatoleum group and reveals separate origins of nif in the plant-associated Azoarcus and non-plant-associated Aromatoleum sub-groups.</title>
        <authorList>
            <person name="Lafos M."/>
            <person name="Maluk M."/>
            <person name="Batista M."/>
            <person name="Junghare M."/>
            <person name="Carmona M."/>
            <person name="Faoro H."/>
            <person name="Cruz L.M."/>
            <person name="Battistoni F."/>
            <person name="De Souza E."/>
            <person name="Pedrosa F."/>
            <person name="Chen W.-M."/>
            <person name="Poole P.S."/>
            <person name="Dixon R.A."/>
            <person name="James E.K."/>
        </authorList>
    </citation>
    <scope>NUCLEOTIDE SEQUENCE [LARGE SCALE GENOMIC DNA]</scope>
    <source>
        <strain evidence="6 7">Td21</strain>
    </source>
</reference>
<evidence type="ECO:0000259" key="5">
    <source>
        <dbReference type="PROSITE" id="PS50931"/>
    </source>
</evidence>
<dbReference type="SUPFAM" id="SSF46785">
    <property type="entry name" value="Winged helix' DNA-binding domain"/>
    <property type="match status" value="1"/>
</dbReference>
<gene>
    <name evidence="6" type="ORF">GPA22_19280</name>
</gene>
<dbReference type="Proteomes" id="UP000623795">
    <property type="component" value="Unassembled WGS sequence"/>
</dbReference>
<dbReference type="InterPro" id="IPR058163">
    <property type="entry name" value="LysR-type_TF_proteobact-type"/>
</dbReference>
<dbReference type="EMBL" id="WTVN01000040">
    <property type="protein sequence ID" value="NMG45862.1"/>
    <property type="molecule type" value="Genomic_DNA"/>
</dbReference>
<dbReference type="SUPFAM" id="SSF53850">
    <property type="entry name" value="Periplasmic binding protein-like II"/>
    <property type="match status" value="1"/>
</dbReference>